<name>A0AA39YV36_9PEZI</name>
<organism evidence="1 2">
    <name type="scientific">Cercophora samala</name>
    <dbReference type="NCBI Taxonomy" id="330535"/>
    <lineage>
        <taxon>Eukaryota</taxon>
        <taxon>Fungi</taxon>
        <taxon>Dikarya</taxon>
        <taxon>Ascomycota</taxon>
        <taxon>Pezizomycotina</taxon>
        <taxon>Sordariomycetes</taxon>
        <taxon>Sordariomycetidae</taxon>
        <taxon>Sordariales</taxon>
        <taxon>Lasiosphaeriaceae</taxon>
        <taxon>Cercophora</taxon>
    </lineage>
</organism>
<protein>
    <submittedName>
        <fullName evidence="1">Uncharacterized protein</fullName>
    </submittedName>
</protein>
<reference evidence="1" key="1">
    <citation type="submission" date="2023-06" db="EMBL/GenBank/DDBJ databases">
        <title>Genome-scale phylogeny and comparative genomics of the fungal order Sordariales.</title>
        <authorList>
            <consortium name="Lawrence Berkeley National Laboratory"/>
            <person name="Hensen N."/>
            <person name="Bonometti L."/>
            <person name="Westerberg I."/>
            <person name="Brannstrom I.O."/>
            <person name="Guillou S."/>
            <person name="Cros-Aarteil S."/>
            <person name="Calhoun S."/>
            <person name="Haridas S."/>
            <person name="Kuo A."/>
            <person name="Mondo S."/>
            <person name="Pangilinan J."/>
            <person name="Riley R."/>
            <person name="Labutti K."/>
            <person name="Andreopoulos B."/>
            <person name="Lipzen A."/>
            <person name="Chen C."/>
            <person name="Yanf M."/>
            <person name="Daum C."/>
            <person name="Ng V."/>
            <person name="Clum A."/>
            <person name="Steindorff A."/>
            <person name="Ohm R."/>
            <person name="Martin F."/>
            <person name="Silar P."/>
            <person name="Natvig D."/>
            <person name="Lalanne C."/>
            <person name="Gautier V."/>
            <person name="Ament-Velasquez S.L."/>
            <person name="Kruys A."/>
            <person name="Hutchinson M.I."/>
            <person name="Powell A.J."/>
            <person name="Barry K."/>
            <person name="Miller A.N."/>
            <person name="Grigoriev I.V."/>
            <person name="Debuchy R."/>
            <person name="Gladieux P."/>
            <person name="Thoren M.H."/>
            <person name="Johannesson H."/>
        </authorList>
    </citation>
    <scope>NUCLEOTIDE SEQUENCE</scope>
    <source>
        <strain evidence="1">CBS 307.81</strain>
    </source>
</reference>
<accession>A0AA39YV36</accession>
<evidence type="ECO:0000313" key="1">
    <source>
        <dbReference type="EMBL" id="KAK0659189.1"/>
    </source>
</evidence>
<evidence type="ECO:0000313" key="2">
    <source>
        <dbReference type="Proteomes" id="UP001174997"/>
    </source>
</evidence>
<dbReference type="AlphaFoldDB" id="A0AA39YV36"/>
<proteinExistence type="predicted"/>
<comment type="caution">
    <text evidence="1">The sequence shown here is derived from an EMBL/GenBank/DDBJ whole genome shotgun (WGS) entry which is preliminary data.</text>
</comment>
<keyword evidence="2" id="KW-1185">Reference proteome</keyword>
<dbReference type="Proteomes" id="UP001174997">
    <property type="component" value="Unassembled WGS sequence"/>
</dbReference>
<dbReference type="EMBL" id="JAULSY010000187">
    <property type="protein sequence ID" value="KAK0659189.1"/>
    <property type="molecule type" value="Genomic_DNA"/>
</dbReference>
<gene>
    <name evidence="1" type="ORF">QBC41DRAFT_307997</name>
</gene>
<sequence>MPCFSLRVLGLRDEEYEDHEDRIGHITFDQYRMPSSNDDFEDNPPSRYKTLQILVVALQRGHSDGSAGGSYDDQGYEAIYGLVIAPALAAGGTHRRIGFYKGQSNGISYFHDGVTREYVFE</sequence>